<dbReference type="OrthoDB" id="6123456at2759"/>
<accession>A0A8S3R2C2</accession>
<sequence length="1113" mass="126179">MSCANCNKVFIEKPNNSGYYRYSLENSLPCGDESARNILVNITGSQLTPAPNKRQGQFLCPECWSKLNDTAKYQKAVTEFWKRTDNDTYIAQKRRLALTPGKSPLKKFGRISSPLQKRKSSKSLFTKKGTQATKWDHIITAIRARQYRRAIKGLYGATKGSKRSFIEVTKDIVRREISELLHSDTGNSFPLFQKVNIPNLESFSWDEALTKLQDSCPLLYNALKGAMTAKQYENSLVKSKYVNLKPKIGTVAALILHSKAPRKASFLPTLFSIQFWRGGLKRELIKQLAHTGICKGYDTTLVAVDSISSDFDSAAVVCKEKIEGQFRNAPIAELLQHEPANPDLRIAITATIQNIEDEIVEPSSSTENTQNDNLGDNLDDTIPYGLGESDSDDGGDPEILEESSDDSNVIPSDEDLSLSDEDVAEIESGPEEVEQEIAHPGFTMCWDNVGKKVTTRNPSEDKKNVYLNMALGYIGVNRVQTTHLDWEVNCELKKAVNLSPDVFVPNAKDTENLENRMKVIVSRIITRHLRWFNRHLGDCTTPHILHEYSKESSERSVLINLGVFDVDPSSTQGAITIYENLQRYIPSVREKPYTSIVFGDGLSCERGNDAHRARCNGLNPWERLEGCEPAVQEFHKEMLLLQDYYDEFFKGSSAADRGTLSHLKNIFNYRQVKSDISDNFNHAWELMCLTTEGYVCLLAMNLLDMKTANDRPNSAPEQIENSSNDERAQYLHSVSTAIVKELWHHFDHDPLQFDDNSEPDRYCCGEETGEDVILCGAGRNCSHGELFHYTCVGLDPDDLPNNWFCSDACKDHQDIYPYCTCQQDLGNDEPMIGCSAGSRCTGQEWYHLKCITMTADSLPEGDWFCKAACKKAKKGKPKRKSKSASKTENSPNSDFKCNYSRAIAWVGLNLLCRRDAVREADGEAMLTHWKFDLIHFFSTKHPKYLILAHRLLVSVNGWLPEKLKNDLIYNRTVNYGGGMGRNLPQDFMNEILNRLFKDILDAAKGRYTKTTIQRCGQIVGPLGEALDSVFDSQIIEKELYRHRRRESNRDKNIERMIAFLQGDDLFSTINGRHHRAFDPFVHNENPKFPGKFQPKMKQLSKRLDKRRRVIVDA</sequence>
<dbReference type="AlphaFoldDB" id="A0A8S3R2C2"/>
<feature type="domain" description="DUF6589" evidence="2">
    <location>
        <begin position="498"/>
        <end position="1015"/>
    </location>
</feature>
<dbReference type="InterPro" id="IPR046496">
    <property type="entry name" value="DUF6589"/>
</dbReference>
<feature type="compositionally biased region" description="Acidic residues" evidence="1">
    <location>
        <begin position="389"/>
        <end position="405"/>
    </location>
</feature>
<feature type="region of interest" description="Disordered" evidence="1">
    <location>
        <begin position="358"/>
        <end position="419"/>
    </location>
</feature>
<comment type="caution">
    <text evidence="3">The sequence shown here is derived from an EMBL/GenBank/DDBJ whole genome shotgun (WGS) entry which is preliminary data.</text>
</comment>
<evidence type="ECO:0000256" key="1">
    <source>
        <dbReference type="SAM" id="MobiDB-lite"/>
    </source>
</evidence>
<dbReference type="Gene3D" id="3.30.40.10">
    <property type="entry name" value="Zinc/RING finger domain, C3HC4 (zinc finger)"/>
    <property type="match status" value="2"/>
</dbReference>
<gene>
    <name evidence="3" type="ORF">MEDL_17899</name>
</gene>
<evidence type="ECO:0000313" key="4">
    <source>
        <dbReference type="Proteomes" id="UP000683360"/>
    </source>
</evidence>
<dbReference type="EMBL" id="CAJPWZ010000917">
    <property type="protein sequence ID" value="CAG2203276.1"/>
    <property type="molecule type" value="Genomic_DNA"/>
</dbReference>
<proteinExistence type="predicted"/>
<evidence type="ECO:0000259" key="2">
    <source>
        <dbReference type="Pfam" id="PF20231"/>
    </source>
</evidence>
<reference evidence="3" key="1">
    <citation type="submission" date="2021-03" db="EMBL/GenBank/DDBJ databases">
        <authorList>
            <person name="Bekaert M."/>
        </authorList>
    </citation>
    <scope>NUCLEOTIDE SEQUENCE</scope>
</reference>
<organism evidence="3 4">
    <name type="scientific">Mytilus edulis</name>
    <name type="common">Blue mussel</name>
    <dbReference type="NCBI Taxonomy" id="6550"/>
    <lineage>
        <taxon>Eukaryota</taxon>
        <taxon>Metazoa</taxon>
        <taxon>Spiralia</taxon>
        <taxon>Lophotrochozoa</taxon>
        <taxon>Mollusca</taxon>
        <taxon>Bivalvia</taxon>
        <taxon>Autobranchia</taxon>
        <taxon>Pteriomorphia</taxon>
        <taxon>Mytilida</taxon>
        <taxon>Mytiloidea</taxon>
        <taxon>Mytilidae</taxon>
        <taxon>Mytilinae</taxon>
        <taxon>Mytilus</taxon>
    </lineage>
</organism>
<dbReference type="InterPro" id="IPR011011">
    <property type="entry name" value="Znf_FYVE_PHD"/>
</dbReference>
<protein>
    <recommendedName>
        <fullName evidence="2">DUF6589 domain-containing protein</fullName>
    </recommendedName>
</protein>
<dbReference type="Pfam" id="PF20231">
    <property type="entry name" value="DUF6589"/>
    <property type="match status" value="1"/>
</dbReference>
<dbReference type="Proteomes" id="UP000683360">
    <property type="component" value="Unassembled WGS sequence"/>
</dbReference>
<name>A0A8S3R2C2_MYTED</name>
<feature type="compositionally biased region" description="Polar residues" evidence="1">
    <location>
        <begin position="362"/>
        <end position="374"/>
    </location>
</feature>
<evidence type="ECO:0000313" key="3">
    <source>
        <dbReference type="EMBL" id="CAG2203276.1"/>
    </source>
</evidence>
<keyword evidence="4" id="KW-1185">Reference proteome</keyword>
<dbReference type="InterPro" id="IPR013083">
    <property type="entry name" value="Znf_RING/FYVE/PHD"/>
</dbReference>
<dbReference type="SUPFAM" id="SSF57903">
    <property type="entry name" value="FYVE/PHD zinc finger"/>
    <property type="match status" value="1"/>
</dbReference>